<evidence type="ECO:0000256" key="1">
    <source>
        <dbReference type="SAM" id="MobiDB-lite"/>
    </source>
</evidence>
<name>A0A177CFC7_9PLEO</name>
<dbReference type="OrthoDB" id="3795533at2759"/>
<accession>A0A177CFC7</accession>
<gene>
    <name evidence="2" type="ORF">CC84DRAFT_1205308</name>
</gene>
<feature type="compositionally biased region" description="Basic and acidic residues" evidence="1">
    <location>
        <begin position="192"/>
        <end position="203"/>
    </location>
</feature>
<dbReference type="EMBL" id="KV441552">
    <property type="protein sequence ID" value="OAG05529.1"/>
    <property type="molecule type" value="Genomic_DNA"/>
</dbReference>
<dbReference type="InParanoid" id="A0A177CFC7"/>
<proteinExistence type="predicted"/>
<dbReference type="Proteomes" id="UP000077069">
    <property type="component" value="Unassembled WGS sequence"/>
</dbReference>
<dbReference type="AlphaFoldDB" id="A0A177CFC7"/>
<evidence type="ECO:0000313" key="3">
    <source>
        <dbReference type="Proteomes" id="UP000077069"/>
    </source>
</evidence>
<evidence type="ECO:0000313" key="2">
    <source>
        <dbReference type="EMBL" id="OAG05529.1"/>
    </source>
</evidence>
<dbReference type="RefSeq" id="XP_018035894.1">
    <property type="nucleotide sequence ID" value="XM_018181965.1"/>
</dbReference>
<sequence>MMNSPLDEGQLVSFEHMNRAQKRAFILRDQLKYDEEQHLDVFIDGIRNPEPPRYKRTSSGIQPSFEEVTIKHSTTRFDLGNVEFSDKSVRRVHLACVGDSYEMHESDAISPDEDDFNSVPLNYYIAQKIMPSFKKKYEAIHARVQRVNDMRRHVYEQASNRQPKTSSRFKEGESLAKLMSSDPVTESTQPESDSRKRPSDSIIRHPLNKKKRIGVENVSSAIKTDAVNRLPDHAKIDLFNAFVKSAFPDFDNLLMASWNVVSIFVNVGSEDLMLHNSIGDLHEVLLRFDEFFGKKTRGNGGGGPVSCQMPEHYAAHHGVPQRIELVGCYSVD</sequence>
<keyword evidence="3" id="KW-1185">Reference proteome</keyword>
<organism evidence="2 3">
    <name type="scientific">Paraphaeosphaeria sporulosa</name>
    <dbReference type="NCBI Taxonomy" id="1460663"/>
    <lineage>
        <taxon>Eukaryota</taxon>
        <taxon>Fungi</taxon>
        <taxon>Dikarya</taxon>
        <taxon>Ascomycota</taxon>
        <taxon>Pezizomycotina</taxon>
        <taxon>Dothideomycetes</taxon>
        <taxon>Pleosporomycetidae</taxon>
        <taxon>Pleosporales</taxon>
        <taxon>Massarineae</taxon>
        <taxon>Didymosphaeriaceae</taxon>
        <taxon>Paraphaeosphaeria</taxon>
    </lineage>
</organism>
<protein>
    <submittedName>
        <fullName evidence="2">Uncharacterized protein</fullName>
    </submittedName>
</protein>
<reference evidence="2 3" key="1">
    <citation type="submission" date="2016-05" db="EMBL/GenBank/DDBJ databases">
        <title>Comparative analysis of secretome profiles of manganese(II)-oxidizing ascomycete fungi.</title>
        <authorList>
            <consortium name="DOE Joint Genome Institute"/>
            <person name="Zeiner C.A."/>
            <person name="Purvine S.O."/>
            <person name="Zink E.M."/>
            <person name="Wu S."/>
            <person name="Pasa-Tolic L."/>
            <person name="Chaput D.L."/>
            <person name="Haridas S."/>
            <person name="Grigoriev I.V."/>
            <person name="Santelli C.M."/>
            <person name="Hansel C.M."/>
        </authorList>
    </citation>
    <scope>NUCLEOTIDE SEQUENCE [LARGE SCALE GENOMIC DNA]</scope>
    <source>
        <strain evidence="2 3">AP3s5-JAC2a</strain>
    </source>
</reference>
<feature type="compositionally biased region" description="Polar residues" evidence="1">
    <location>
        <begin position="157"/>
        <end position="166"/>
    </location>
</feature>
<dbReference type="GeneID" id="28765451"/>
<feature type="compositionally biased region" description="Polar residues" evidence="1">
    <location>
        <begin position="182"/>
        <end position="191"/>
    </location>
</feature>
<feature type="region of interest" description="Disordered" evidence="1">
    <location>
        <begin position="155"/>
        <end position="206"/>
    </location>
</feature>